<evidence type="ECO:0000256" key="2">
    <source>
        <dbReference type="SAM" id="MobiDB-lite"/>
    </source>
</evidence>
<feature type="domain" description="Phage replisome organiser N-terminal" evidence="4">
    <location>
        <begin position="6"/>
        <end position="125"/>
    </location>
</feature>
<dbReference type="SUPFAM" id="SSF158499">
    <property type="entry name" value="DnaD domain-like"/>
    <property type="match status" value="1"/>
</dbReference>
<dbReference type="PANTHER" id="PTHR37293">
    <property type="entry name" value="PHAGE REPLICATION PROTEIN-RELATED"/>
    <property type="match status" value="1"/>
</dbReference>
<sequence>MRGIDWIKIAICMFEDEKMRLFDAMEERDLIVYLWLRLLLQAGKVNDNGLIYLTENVPYTKEMLSVLFNRPINLVEKVLNLLESFGMIEIYENNIIRICNWEKHQNIEGMKKVREINKERTRKCRARKKNGYQVNDDNETDRESCYGMKIEDRTKDNAENKYNIKGKDYNENKNNVENRGGNEDPSNADISYEKVPINLNLSRCCNANVTEQKEKREQENKKKNLELDKEEKDLKSRAKDKTINRVGCLNGANVSKESTVGLGKVSRSYEDLKDKGFKLIRALEGYEVNIKGLTLNWILERLSIHEEKYINMAINIAIQRNKYDISYITGILKNWLKEGYPKTYEEMEFESSKEKPKLRFNNFEARTYDYEDLEERLLGWKK</sequence>
<feature type="domain" description="DnaB/C C-terminal" evidence="3">
    <location>
        <begin position="305"/>
        <end position="346"/>
    </location>
</feature>
<dbReference type="NCBIfam" id="TIGR01446">
    <property type="entry name" value="DnaD_dom"/>
    <property type="match status" value="1"/>
</dbReference>
<dbReference type="InterPro" id="IPR053162">
    <property type="entry name" value="DnaD"/>
</dbReference>
<dbReference type="Pfam" id="PF07261">
    <property type="entry name" value="DnaB_2"/>
    <property type="match status" value="1"/>
</dbReference>
<comment type="similarity">
    <text evidence="1">Belongs to the DnaB/DnaD family.</text>
</comment>
<gene>
    <name evidence="5" type="ORF">LF65_02595</name>
</gene>
<evidence type="ECO:0000256" key="1">
    <source>
        <dbReference type="ARBA" id="ARBA00093462"/>
    </source>
</evidence>
<dbReference type="PANTHER" id="PTHR37293:SF7">
    <property type="entry name" value="HYPOTHETICAL PHAGE PROTEIN"/>
    <property type="match status" value="1"/>
</dbReference>
<accession>A0A0B5QQL9</accession>
<proteinExistence type="inferred from homology"/>
<dbReference type="InterPro" id="IPR006343">
    <property type="entry name" value="DnaB/C_C"/>
</dbReference>
<dbReference type="InterPro" id="IPR034829">
    <property type="entry name" value="DnaD-like_sf"/>
</dbReference>
<name>A0A0B5QQL9_CLOBE</name>
<dbReference type="OrthoDB" id="3199595at2"/>
<dbReference type="AlphaFoldDB" id="A0A0B5QQL9"/>
<evidence type="ECO:0000259" key="3">
    <source>
        <dbReference type="Pfam" id="PF07261"/>
    </source>
</evidence>
<dbReference type="Gene3D" id="1.10.10.630">
    <property type="entry name" value="DnaD domain-like"/>
    <property type="match status" value="1"/>
</dbReference>
<feature type="compositionally biased region" description="Basic and acidic residues" evidence="2">
    <location>
        <begin position="165"/>
        <end position="182"/>
    </location>
</feature>
<dbReference type="InterPro" id="IPR010056">
    <property type="entry name" value="Phage_rep_org__N"/>
</dbReference>
<dbReference type="EMBL" id="CP010086">
    <property type="protein sequence ID" value="AJG99168.1"/>
    <property type="molecule type" value="Genomic_DNA"/>
</dbReference>
<dbReference type="Pfam" id="PF09681">
    <property type="entry name" value="Phage_rep_org_N"/>
    <property type="match status" value="1"/>
</dbReference>
<feature type="region of interest" description="Disordered" evidence="2">
    <location>
        <begin position="159"/>
        <end position="189"/>
    </location>
</feature>
<dbReference type="KEGG" id="cbei:LF65_02595"/>
<feature type="region of interest" description="Disordered" evidence="2">
    <location>
        <begin position="211"/>
        <end position="236"/>
    </location>
</feature>
<reference evidence="6" key="1">
    <citation type="submission" date="2014-12" db="EMBL/GenBank/DDBJ databases">
        <title>Genome sequence of Clostridium beijerinckii strain 59B.</title>
        <authorList>
            <person name="Little G.T."/>
            <person name="Minton N.P."/>
        </authorList>
    </citation>
    <scope>NUCLEOTIDE SEQUENCE [LARGE SCALE GENOMIC DNA]</scope>
    <source>
        <strain evidence="6">59B</strain>
    </source>
</reference>
<evidence type="ECO:0000313" key="5">
    <source>
        <dbReference type="EMBL" id="AJG99168.1"/>
    </source>
</evidence>
<protein>
    <recommendedName>
        <fullName evidence="7">DnaD domain protein</fullName>
    </recommendedName>
</protein>
<dbReference type="STRING" id="1520.LF65_02595"/>
<dbReference type="RefSeq" id="WP_041896484.1">
    <property type="nucleotide sequence ID" value="NZ_CP010086.2"/>
</dbReference>
<dbReference type="NCBIfam" id="TIGR01714">
    <property type="entry name" value="phage_rep_org_N"/>
    <property type="match status" value="1"/>
</dbReference>
<evidence type="ECO:0000259" key="4">
    <source>
        <dbReference type="Pfam" id="PF09681"/>
    </source>
</evidence>
<dbReference type="Proteomes" id="UP000031866">
    <property type="component" value="Chromosome"/>
</dbReference>
<organism evidence="5 6">
    <name type="scientific">Clostridium beijerinckii</name>
    <name type="common">Clostridium MP</name>
    <dbReference type="NCBI Taxonomy" id="1520"/>
    <lineage>
        <taxon>Bacteria</taxon>
        <taxon>Bacillati</taxon>
        <taxon>Bacillota</taxon>
        <taxon>Clostridia</taxon>
        <taxon>Eubacteriales</taxon>
        <taxon>Clostridiaceae</taxon>
        <taxon>Clostridium</taxon>
    </lineage>
</organism>
<evidence type="ECO:0000313" key="6">
    <source>
        <dbReference type="Proteomes" id="UP000031866"/>
    </source>
</evidence>
<evidence type="ECO:0008006" key="7">
    <source>
        <dbReference type="Google" id="ProtNLM"/>
    </source>
</evidence>